<keyword evidence="7 9" id="KW-0326">Glycosidase</keyword>
<dbReference type="PANTHER" id="PTHR11177:SF228">
    <property type="entry name" value="CHITINASE"/>
    <property type="match status" value="1"/>
</dbReference>
<dbReference type="OrthoDB" id="76388at2759"/>
<dbReference type="InParanoid" id="A0A5J5ECM5"/>
<feature type="compositionally biased region" description="Pro residues" evidence="10">
    <location>
        <begin position="1"/>
        <end position="11"/>
    </location>
</feature>
<evidence type="ECO:0000256" key="7">
    <source>
        <dbReference type="ARBA" id="ARBA00023295"/>
    </source>
</evidence>
<feature type="region of interest" description="Disordered" evidence="10">
    <location>
        <begin position="1"/>
        <end position="67"/>
    </location>
</feature>
<dbReference type="EMBL" id="VXIS01000462">
    <property type="protein sequence ID" value="KAA8893325.1"/>
    <property type="molecule type" value="Genomic_DNA"/>
</dbReference>
<evidence type="ECO:0000256" key="5">
    <source>
        <dbReference type="ARBA" id="ARBA00023024"/>
    </source>
</evidence>
<evidence type="ECO:0000256" key="8">
    <source>
        <dbReference type="ARBA" id="ARBA00023326"/>
    </source>
</evidence>
<dbReference type="AlphaFoldDB" id="A0A5J5ECM5"/>
<evidence type="ECO:0000256" key="10">
    <source>
        <dbReference type="SAM" id="MobiDB-lite"/>
    </source>
</evidence>
<dbReference type="GO" id="GO:0005576">
    <property type="term" value="C:extracellular region"/>
    <property type="evidence" value="ECO:0007669"/>
    <property type="project" value="TreeGrafter"/>
</dbReference>
<keyword evidence="4 9" id="KW-0378">Hydrolase</keyword>
<dbReference type="SUPFAM" id="SSF51445">
    <property type="entry name" value="(Trans)glycosidases"/>
    <property type="match status" value="1"/>
</dbReference>
<dbReference type="Gene3D" id="3.20.20.80">
    <property type="entry name" value="Glycosidases"/>
    <property type="match status" value="1"/>
</dbReference>
<dbReference type="InterPro" id="IPR050314">
    <property type="entry name" value="Glycosyl_Hydrlase_18"/>
</dbReference>
<comment type="similarity">
    <text evidence="2">Belongs to the glycosyl hydrolase 18 family. Chitinase class V subfamily.</text>
</comment>
<dbReference type="InterPro" id="IPR029070">
    <property type="entry name" value="Chitinase_insertion_sf"/>
</dbReference>
<dbReference type="InterPro" id="IPR011583">
    <property type="entry name" value="Chitinase_II/V-like_cat"/>
</dbReference>
<dbReference type="GO" id="GO:0008061">
    <property type="term" value="F:chitin binding"/>
    <property type="evidence" value="ECO:0007669"/>
    <property type="project" value="InterPro"/>
</dbReference>
<dbReference type="PROSITE" id="PS01095">
    <property type="entry name" value="GH18_1"/>
    <property type="match status" value="1"/>
</dbReference>
<evidence type="ECO:0000256" key="3">
    <source>
        <dbReference type="ARBA" id="ARBA00012729"/>
    </source>
</evidence>
<evidence type="ECO:0000256" key="9">
    <source>
        <dbReference type="RuleBase" id="RU000489"/>
    </source>
</evidence>
<accession>A0A5J5ECM5</accession>
<dbReference type="PROSITE" id="PS51910">
    <property type="entry name" value="GH18_2"/>
    <property type="match status" value="1"/>
</dbReference>
<dbReference type="InterPro" id="IPR001223">
    <property type="entry name" value="Glyco_hydro18_cat"/>
</dbReference>
<evidence type="ECO:0000313" key="13">
    <source>
        <dbReference type="Proteomes" id="UP000326924"/>
    </source>
</evidence>
<dbReference type="SMART" id="SM00636">
    <property type="entry name" value="Glyco_18"/>
    <property type="match status" value="1"/>
</dbReference>
<dbReference type="GO" id="GO:0000272">
    <property type="term" value="P:polysaccharide catabolic process"/>
    <property type="evidence" value="ECO:0007669"/>
    <property type="project" value="UniProtKB-KW"/>
</dbReference>
<dbReference type="InterPro" id="IPR017853">
    <property type="entry name" value="GH"/>
</dbReference>
<dbReference type="GO" id="GO:0006032">
    <property type="term" value="P:chitin catabolic process"/>
    <property type="evidence" value="ECO:0007669"/>
    <property type="project" value="UniProtKB-KW"/>
</dbReference>
<proteinExistence type="inferred from homology"/>
<gene>
    <name evidence="12" type="ORF">FN846DRAFT_546094</name>
</gene>
<feature type="domain" description="GH18" evidence="11">
    <location>
        <begin position="73"/>
        <end position="416"/>
    </location>
</feature>
<evidence type="ECO:0000256" key="2">
    <source>
        <dbReference type="ARBA" id="ARBA00008682"/>
    </source>
</evidence>
<reference evidence="12 13" key="1">
    <citation type="submission" date="2019-09" db="EMBL/GenBank/DDBJ databases">
        <title>Draft genome of the ectomycorrhizal ascomycete Sphaerosporella brunnea.</title>
        <authorList>
            <consortium name="DOE Joint Genome Institute"/>
            <person name="Benucci G.M."/>
            <person name="Marozzi G."/>
            <person name="Antonielli L."/>
            <person name="Sanchez S."/>
            <person name="Marco P."/>
            <person name="Wang X."/>
            <person name="Falini L.B."/>
            <person name="Barry K."/>
            <person name="Haridas S."/>
            <person name="Lipzen A."/>
            <person name="Labutti K."/>
            <person name="Grigoriev I.V."/>
            <person name="Murat C."/>
            <person name="Martin F."/>
            <person name="Albertini E."/>
            <person name="Donnini D."/>
            <person name="Bonito G."/>
        </authorList>
    </citation>
    <scope>NUCLEOTIDE SEQUENCE [LARGE SCALE GENOMIC DNA]</scope>
    <source>
        <strain evidence="12 13">Sb_GMNB300</strain>
    </source>
</reference>
<dbReference type="CDD" id="cd06548">
    <property type="entry name" value="GH18_chitinase"/>
    <property type="match status" value="1"/>
</dbReference>
<keyword evidence="5" id="KW-0146">Chitin degradation</keyword>
<dbReference type="GO" id="GO:0008843">
    <property type="term" value="F:endochitinase activity"/>
    <property type="evidence" value="ECO:0007669"/>
    <property type="project" value="UniProtKB-EC"/>
</dbReference>
<feature type="compositionally biased region" description="Pro residues" evidence="10">
    <location>
        <begin position="48"/>
        <end position="64"/>
    </location>
</feature>
<keyword evidence="8" id="KW-0624">Polysaccharide degradation</keyword>
<comment type="caution">
    <text evidence="12">The sequence shown here is derived from an EMBL/GenBank/DDBJ whole genome shotgun (WGS) entry which is preliminary data.</text>
</comment>
<evidence type="ECO:0000259" key="11">
    <source>
        <dbReference type="PROSITE" id="PS51910"/>
    </source>
</evidence>
<name>A0A5J5ECM5_9PEZI</name>
<dbReference type="InterPro" id="IPR001579">
    <property type="entry name" value="Glyco_hydro_18_chit_AS"/>
</dbReference>
<sequence length="416" mass="45124">MSRPSPRPTPPLLGGGGSGSSPPPPIPWYTHPRYNFLKRHIGRGSPGNSPPPLGQSPPPAPPLGSRPEPLRVFVNGAYYPNWRIYKQETPSSLPLNFISHVYYAFAWVLTDGTVYLSDEWADTQLEVDGAQGCLRSFQQLKSQYQHLKVILSVGGAGNGSEPFAAVTANPAARETFARSCRELCIDYDLDGIDIDWEHPADARQGHNYILLLESLRRYLPPPYILTSALPAGEWALQHISLSTAATYLDFINLMAYDFSGPWVDTSGHHAQLYTPRTPHNEAAATSCNSAVTYVRAMGVPAHKIILGIPAYGRSFLGCNDIGQRHSGHAGEDGGTFEYKDLPRPGASEHVDMTLGAAYCCGGDGGFVSYDNAQTVRQKSAYVKEQGLGGVFYWTATADARGSRSLVEASFTALHAG</sequence>
<protein>
    <recommendedName>
        <fullName evidence="3">chitinase</fullName>
        <ecNumber evidence="3">3.2.1.14</ecNumber>
    </recommendedName>
</protein>
<keyword evidence="13" id="KW-1185">Reference proteome</keyword>
<organism evidence="12 13">
    <name type="scientific">Sphaerosporella brunnea</name>
    <dbReference type="NCBI Taxonomy" id="1250544"/>
    <lineage>
        <taxon>Eukaryota</taxon>
        <taxon>Fungi</taxon>
        <taxon>Dikarya</taxon>
        <taxon>Ascomycota</taxon>
        <taxon>Pezizomycotina</taxon>
        <taxon>Pezizomycetes</taxon>
        <taxon>Pezizales</taxon>
        <taxon>Pyronemataceae</taxon>
        <taxon>Sphaerosporella</taxon>
    </lineage>
</organism>
<keyword evidence="6" id="KW-0119">Carbohydrate metabolism</keyword>
<dbReference type="Pfam" id="PF00704">
    <property type="entry name" value="Glyco_hydro_18"/>
    <property type="match status" value="1"/>
</dbReference>
<evidence type="ECO:0000256" key="1">
    <source>
        <dbReference type="ARBA" id="ARBA00000822"/>
    </source>
</evidence>
<evidence type="ECO:0000256" key="4">
    <source>
        <dbReference type="ARBA" id="ARBA00022801"/>
    </source>
</evidence>
<dbReference type="Gene3D" id="3.10.50.10">
    <property type="match status" value="1"/>
</dbReference>
<evidence type="ECO:0000256" key="6">
    <source>
        <dbReference type="ARBA" id="ARBA00023277"/>
    </source>
</evidence>
<dbReference type="EC" id="3.2.1.14" evidence="3"/>
<dbReference type="SUPFAM" id="SSF54556">
    <property type="entry name" value="Chitinase insertion domain"/>
    <property type="match status" value="1"/>
</dbReference>
<evidence type="ECO:0000313" key="12">
    <source>
        <dbReference type="EMBL" id="KAA8893325.1"/>
    </source>
</evidence>
<comment type="catalytic activity">
    <reaction evidence="1">
        <text>Random endo-hydrolysis of N-acetyl-beta-D-glucosaminide (1-&gt;4)-beta-linkages in chitin and chitodextrins.</text>
        <dbReference type="EC" id="3.2.1.14"/>
    </reaction>
</comment>
<dbReference type="Proteomes" id="UP000326924">
    <property type="component" value="Unassembled WGS sequence"/>
</dbReference>
<dbReference type="PANTHER" id="PTHR11177">
    <property type="entry name" value="CHITINASE"/>
    <property type="match status" value="1"/>
</dbReference>